<accession>A0A866WF77</accession>
<feature type="domain" description="AMP-dependent synthetase/ligase" evidence="12">
    <location>
        <begin position="37"/>
        <end position="402"/>
    </location>
</feature>
<evidence type="ECO:0000259" key="12">
    <source>
        <dbReference type="Pfam" id="PF00501"/>
    </source>
</evidence>
<evidence type="ECO:0000313" key="15">
    <source>
        <dbReference type="Proteomes" id="UP000818029"/>
    </source>
</evidence>
<comment type="pathway">
    <text evidence="2">Phytoalexin biosynthesis; 3,4',5-trihydroxystilbene biosynthesis; 3,4',5-trihydroxystilbene from trans-4-coumarate: step 1/2.</text>
</comment>
<dbReference type="EC" id="6.2.1.12" evidence="4"/>
<comment type="cofactor">
    <cofactor evidence="1">
        <name>Mg(2+)</name>
        <dbReference type="ChEBI" id="CHEBI:18420"/>
    </cofactor>
</comment>
<dbReference type="Proteomes" id="UP000818029">
    <property type="component" value="Chromosome A05"/>
</dbReference>
<reference evidence="16" key="4">
    <citation type="submission" date="2025-05" db="UniProtKB">
        <authorList>
            <consortium name="RefSeq"/>
        </authorList>
    </citation>
    <scope>IDENTIFICATION</scope>
</reference>
<dbReference type="Gene3D" id="3.30.300.30">
    <property type="match status" value="1"/>
</dbReference>
<comment type="catalytic activity">
    <reaction evidence="9">
        <text>(E)-4-coumarate + ATP + H(+) = (E)-4-coumaroyl-AMP + diphosphate</text>
        <dbReference type="Rhea" id="RHEA:72419"/>
        <dbReference type="ChEBI" id="CHEBI:12876"/>
        <dbReference type="ChEBI" id="CHEBI:15378"/>
        <dbReference type="ChEBI" id="CHEBI:30616"/>
        <dbReference type="ChEBI" id="CHEBI:33019"/>
        <dbReference type="ChEBI" id="CHEBI:192348"/>
    </reaction>
    <physiologicalReaction direction="left-to-right" evidence="9">
        <dbReference type="Rhea" id="RHEA:72420"/>
    </physiologicalReaction>
</comment>
<reference evidence="14" key="1">
    <citation type="journal article" date="2020" name="BMC Plant Biol.">
        <title>Characterization of the Gh4CL gene family reveals a role of Gh4CL7 in drought tolerance.</title>
        <authorList>
            <person name="Sun S.-C."/>
            <person name="Xiong X.-P."/>
            <person name="Zhang X.-L."/>
            <person name="Feng H.-J."/>
            <person name="Zhu Q.-H."/>
            <person name="Sun J."/>
            <person name="Li Y.-J."/>
        </authorList>
    </citation>
    <scope>NUCLEOTIDE SEQUENCE</scope>
</reference>
<dbReference type="PANTHER" id="PTHR24096:SF406">
    <property type="entry name" value="4-COUMARATE--COA LIGASE 2"/>
    <property type="match status" value="1"/>
</dbReference>
<evidence type="ECO:0000313" key="16">
    <source>
        <dbReference type="RefSeq" id="XP_016749570.2"/>
    </source>
</evidence>
<keyword evidence="6" id="KW-0547">Nucleotide-binding</keyword>
<dbReference type="KEGG" id="ghi:107958337"/>
<evidence type="ECO:0000313" key="14">
    <source>
        <dbReference type="EMBL" id="QOE83942.1"/>
    </source>
</evidence>
<dbReference type="GeneID" id="107958337"/>
<protein>
    <recommendedName>
        <fullName evidence="4">4-coumarate--CoA ligase</fullName>
        <ecNumber evidence="4">6.2.1.12</ecNumber>
    </recommendedName>
</protein>
<feature type="domain" description="AMP-binding enzyme C-terminal" evidence="13">
    <location>
        <begin position="453"/>
        <end position="528"/>
    </location>
</feature>
<evidence type="ECO:0000256" key="9">
    <source>
        <dbReference type="ARBA" id="ARBA00034219"/>
    </source>
</evidence>
<evidence type="ECO:0000256" key="1">
    <source>
        <dbReference type="ARBA" id="ARBA00001946"/>
    </source>
</evidence>
<dbReference type="OMA" id="ILVEYYG"/>
<dbReference type="Gene3D" id="3.40.50.12780">
    <property type="entry name" value="N-terminal domain of ligase-like"/>
    <property type="match status" value="1"/>
</dbReference>
<evidence type="ECO:0000256" key="11">
    <source>
        <dbReference type="ARBA" id="ARBA00034252"/>
    </source>
</evidence>
<dbReference type="RefSeq" id="XP_016749570.2">
    <property type="nucleotide sequence ID" value="XM_016894081.2"/>
</dbReference>
<reference evidence="14" key="3">
    <citation type="submission" date="2020-01" db="EMBL/GenBank/DDBJ databases">
        <authorList>
            <person name="Sun S."/>
        </authorList>
    </citation>
    <scope>NUCLEOTIDE SEQUENCE</scope>
</reference>
<evidence type="ECO:0000256" key="8">
    <source>
        <dbReference type="ARBA" id="ARBA00023051"/>
    </source>
</evidence>
<dbReference type="InterPro" id="IPR042099">
    <property type="entry name" value="ANL_N_sf"/>
</dbReference>
<gene>
    <name evidence="16" type="primary">LOC107958337</name>
    <name evidence="14" type="synonym">4CL7</name>
</gene>
<evidence type="ECO:0000256" key="2">
    <source>
        <dbReference type="ARBA" id="ARBA00004930"/>
    </source>
</evidence>
<comment type="catalytic activity">
    <reaction evidence="11">
        <text>(E)-4-coumarate + ATP + CoA = (E)-4-coumaroyl-CoA + AMP + diphosphate</text>
        <dbReference type="Rhea" id="RHEA:19641"/>
        <dbReference type="ChEBI" id="CHEBI:12876"/>
        <dbReference type="ChEBI" id="CHEBI:30616"/>
        <dbReference type="ChEBI" id="CHEBI:33019"/>
        <dbReference type="ChEBI" id="CHEBI:57287"/>
        <dbReference type="ChEBI" id="CHEBI:85008"/>
        <dbReference type="ChEBI" id="CHEBI:456215"/>
        <dbReference type="EC" id="6.2.1.12"/>
    </reaction>
    <physiologicalReaction direction="left-to-right" evidence="11">
        <dbReference type="Rhea" id="RHEA:19642"/>
    </physiologicalReaction>
</comment>
<sequence>MVAQAELQQEEIIYRSKLPDIYIPNHLPLHSYCFQNIANVASRPCLINGTTGKVYTYAEVELTARRIASGLNKLGIQQRQVIMLLLPNTPEFVLSFLGASFRGAIATAANPFFTRAEVSKHAKGSNARLIITQASYVDKVKKFAQDNDVMVMCIDSAPEGCLHFSELTQADDNDLPEVDIAPEDVIGLPYSSGTTGLPKGVMLTHKGLVTSVAQQVDGENPNLYFYSEDVILCLLPMFHIYALNSIMLCGLRVGAAILIMQKFEIGLALELIQKYKVTIAPIVPPIMFTIAKSSETDKYDLSSVRMVKSGGAPLGKELEDAVRAKFPGAKLGQGYGMTEAGPVLAMCLGFAKEPFEIKSGACGTVVRNAEMKIVDPDTGSSLPRNQAGEIIIRGDQIMKGYLNDPEATARTIEKDGWLHTGDIGYIDDDDELFIVDRLKELIKYKGFQVAPAELEAMLIAHPDIIDAAVVGMKDEAVGEVPVAFVVKSGKSEISEDEIKQYISKQVVYYKRISRVFFIEAIPKAPSGKILRKELRAKLATKKH</sequence>
<dbReference type="InterPro" id="IPR025110">
    <property type="entry name" value="AMP-bd_C"/>
</dbReference>
<dbReference type="GO" id="GO:0005524">
    <property type="term" value="F:ATP binding"/>
    <property type="evidence" value="ECO:0007669"/>
    <property type="project" value="UniProtKB-KW"/>
</dbReference>
<dbReference type="AlphaFoldDB" id="A0A1U8PEJ2"/>
<dbReference type="EMBL" id="MN897792">
    <property type="protein sequence ID" value="QOE83942.1"/>
    <property type="molecule type" value="mRNA"/>
</dbReference>
<proteinExistence type="evidence at transcript level"/>
<dbReference type="InterPro" id="IPR000873">
    <property type="entry name" value="AMP-dep_synth/lig_dom"/>
</dbReference>
<dbReference type="InterPro" id="IPR045851">
    <property type="entry name" value="AMP-bd_C_sf"/>
</dbReference>
<comment type="similarity">
    <text evidence="3">Belongs to the ATP-dependent AMP-binding enzyme family.</text>
</comment>
<dbReference type="SUPFAM" id="SSF56801">
    <property type="entry name" value="Acetyl-CoA synthetase-like"/>
    <property type="match status" value="1"/>
</dbReference>
<accession>A0A1U8PEJ2</accession>
<evidence type="ECO:0000256" key="4">
    <source>
        <dbReference type="ARBA" id="ARBA00012959"/>
    </source>
</evidence>
<name>A0A1U8PEJ2_GOSHI</name>
<keyword evidence="15" id="KW-1185">Reference proteome</keyword>
<dbReference type="GO" id="GO:0009698">
    <property type="term" value="P:phenylpropanoid metabolic process"/>
    <property type="evidence" value="ECO:0007669"/>
    <property type="project" value="UniProtKB-KW"/>
</dbReference>
<evidence type="ECO:0000259" key="13">
    <source>
        <dbReference type="Pfam" id="PF13193"/>
    </source>
</evidence>
<organism evidence="15 16">
    <name type="scientific">Gossypium hirsutum</name>
    <name type="common">Upland cotton</name>
    <name type="synonym">Gossypium mexicanum</name>
    <dbReference type="NCBI Taxonomy" id="3635"/>
    <lineage>
        <taxon>Eukaryota</taxon>
        <taxon>Viridiplantae</taxon>
        <taxon>Streptophyta</taxon>
        <taxon>Embryophyta</taxon>
        <taxon>Tracheophyta</taxon>
        <taxon>Spermatophyta</taxon>
        <taxon>Magnoliopsida</taxon>
        <taxon>eudicotyledons</taxon>
        <taxon>Gunneridae</taxon>
        <taxon>Pentapetalae</taxon>
        <taxon>rosids</taxon>
        <taxon>malvids</taxon>
        <taxon>Malvales</taxon>
        <taxon>Malvaceae</taxon>
        <taxon>Malvoideae</taxon>
        <taxon>Gossypium</taxon>
    </lineage>
</organism>
<dbReference type="PANTHER" id="PTHR24096">
    <property type="entry name" value="LONG-CHAIN-FATTY-ACID--COA LIGASE"/>
    <property type="match status" value="1"/>
</dbReference>
<reference evidence="15" key="2">
    <citation type="journal article" date="2020" name="Nat. Genet.">
        <title>Genomic diversifications of five Gossypium allopolyploid species and their impact on cotton improvement.</title>
        <authorList>
            <person name="Chen Z.J."/>
            <person name="Sreedasyam A."/>
            <person name="Ando A."/>
            <person name="Song Q."/>
            <person name="De Santiago L.M."/>
            <person name="Hulse-Kemp A.M."/>
            <person name="Ding M."/>
            <person name="Ye W."/>
            <person name="Kirkbride R.C."/>
            <person name="Jenkins J."/>
            <person name="Plott C."/>
            <person name="Lovell J."/>
            <person name="Lin Y.M."/>
            <person name="Vaughn R."/>
            <person name="Liu B."/>
            <person name="Simpson S."/>
            <person name="Scheffler B.E."/>
            <person name="Wen L."/>
            <person name="Saski C.A."/>
            <person name="Grover C.E."/>
            <person name="Hu G."/>
            <person name="Conover J.L."/>
            <person name="Carlson J.W."/>
            <person name="Shu S."/>
            <person name="Boston L.B."/>
            <person name="Williams M."/>
            <person name="Peterson D.G."/>
            <person name="McGee K."/>
            <person name="Jones D.C."/>
            <person name="Wendel J.F."/>
            <person name="Stelly D.M."/>
            <person name="Grimwood J."/>
            <person name="Schmutz J."/>
        </authorList>
    </citation>
    <scope>NUCLEOTIDE SEQUENCE [LARGE SCALE GENOMIC DNA]</scope>
    <source>
        <strain evidence="15">cv. TM-1</strain>
    </source>
</reference>
<comment type="catalytic activity">
    <reaction evidence="10">
        <text>(E)-4-coumaroyl-AMP + CoA = (E)-4-coumaroyl-CoA + AMP + H(+)</text>
        <dbReference type="Rhea" id="RHEA:72423"/>
        <dbReference type="ChEBI" id="CHEBI:15378"/>
        <dbReference type="ChEBI" id="CHEBI:57287"/>
        <dbReference type="ChEBI" id="CHEBI:85008"/>
        <dbReference type="ChEBI" id="CHEBI:192348"/>
        <dbReference type="ChEBI" id="CHEBI:456215"/>
    </reaction>
    <physiologicalReaction direction="left-to-right" evidence="10">
        <dbReference type="Rhea" id="RHEA:72424"/>
    </physiologicalReaction>
</comment>
<dbReference type="Pfam" id="PF13193">
    <property type="entry name" value="AMP-binding_C"/>
    <property type="match status" value="1"/>
</dbReference>
<evidence type="ECO:0000256" key="7">
    <source>
        <dbReference type="ARBA" id="ARBA00022840"/>
    </source>
</evidence>
<dbReference type="Pfam" id="PF00501">
    <property type="entry name" value="AMP-binding"/>
    <property type="match status" value="1"/>
</dbReference>
<dbReference type="GO" id="GO:0016207">
    <property type="term" value="F:4-coumarate-CoA ligase activity"/>
    <property type="evidence" value="ECO:0000318"/>
    <property type="project" value="GO_Central"/>
</dbReference>
<keyword evidence="5 14" id="KW-0436">Ligase</keyword>
<dbReference type="PROSITE" id="PS00455">
    <property type="entry name" value="AMP_BINDING"/>
    <property type="match status" value="1"/>
</dbReference>
<keyword evidence="7" id="KW-0067">ATP-binding</keyword>
<dbReference type="InterPro" id="IPR020845">
    <property type="entry name" value="AMP-binding_CS"/>
</dbReference>
<keyword evidence="8" id="KW-0587">Phenylpropanoid metabolism</keyword>
<dbReference type="STRING" id="3635.A0A1U8PEJ2"/>
<evidence type="ECO:0000256" key="3">
    <source>
        <dbReference type="ARBA" id="ARBA00006432"/>
    </source>
</evidence>
<evidence type="ECO:0000256" key="6">
    <source>
        <dbReference type="ARBA" id="ARBA00022741"/>
    </source>
</evidence>
<dbReference type="CDD" id="cd05904">
    <property type="entry name" value="4CL"/>
    <property type="match status" value="1"/>
</dbReference>
<evidence type="ECO:0000256" key="5">
    <source>
        <dbReference type="ARBA" id="ARBA00022598"/>
    </source>
</evidence>
<dbReference type="PaxDb" id="3635-A0A1U8PEJ2"/>
<evidence type="ECO:0000256" key="10">
    <source>
        <dbReference type="ARBA" id="ARBA00034223"/>
    </source>
</evidence>